<dbReference type="Gene3D" id="3.90.550.10">
    <property type="entry name" value="Spore Coat Polysaccharide Biosynthesis Protein SpsA, Chain A"/>
    <property type="match status" value="1"/>
</dbReference>
<organism evidence="4 5">
    <name type="scientific">Xanthomonas nasturtii</name>
    <dbReference type="NCBI Taxonomy" id="1843581"/>
    <lineage>
        <taxon>Bacteria</taxon>
        <taxon>Pseudomonadati</taxon>
        <taxon>Pseudomonadota</taxon>
        <taxon>Gammaproteobacteria</taxon>
        <taxon>Lysobacterales</taxon>
        <taxon>Lysobacteraceae</taxon>
        <taxon>Xanthomonas</taxon>
    </lineage>
</organism>
<keyword evidence="5" id="KW-1185">Reference proteome</keyword>
<name>A0ABT0LN90_9XANT</name>
<dbReference type="Pfam" id="PF02348">
    <property type="entry name" value="CTP_transf_3"/>
    <property type="match status" value="1"/>
</dbReference>
<dbReference type="RefSeq" id="WP_249047566.1">
    <property type="nucleotide sequence ID" value="NZ_JAMBEC010000008.1"/>
</dbReference>
<dbReference type="NCBIfam" id="NF009905">
    <property type="entry name" value="PRK13368.1"/>
    <property type="match status" value="1"/>
</dbReference>
<dbReference type="Proteomes" id="UP001167357">
    <property type="component" value="Unassembled WGS sequence"/>
</dbReference>
<keyword evidence="2 4" id="KW-0548">Nucleotidyltransferase</keyword>
<keyword evidence="3" id="KW-0448">Lipopolysaccharide biosynthesis</keyword>
<dbReference type="NCBIfam" id="NF003952">
    <property type="entry name" value="PRK05450.1-5"/>
    <property type="match status" value="1"/>
</dbReference>
<dbReference type="EMBL" id="JAMBED010000008">
    <property type="protein sequence ID" value="MCL1550815.1"/>
    <property type="molecule type" value="Genomic_DNA"/>
</dbReference>
<dbReference type="InterPro" id="IPR004528">
    <property type="entry name" value="KdsB"/>
</dbReference>
<evidence type="ECO:0000256" key="3">
    <source>
        <dbReference type="ARBA" id="ARBA00022985"/>
    </source>
</evidence>
<evidence type="ECO:0000313" key="4">
    <source>
        <dbReference type="EMBL" id="MCL1550815.1"/>
    </source>
</evidence>
<dbReference type="InterPro" id="IPR029044">
    <property type="entry name" value="Nucleotide-diphossugar_trans"/>
</dbReference>
<protein>
    <submittedName>
        <fullName evidence="4">3-deoxy-manno-octulosonate cytidylyltransferase</fullName>
    </submittedName>
</protein>
<dbReference type="CDD" id="cd02517">
    <property type="entry name" value="CMP-KDO-Synthetase"/>
    <property type="match status" value="1"/>
</dbReference>
<comment type="caution">
    <text evidence="4">The sequence shown here is derived from an EMBL/GenBank/DDBJ whole genome shotgun (WGS) entry which is preliminary data.</text>
</comment>
<evidence type="ECO:0000256" key="2">
    <source>
        <dbReference type="ARBA" id="ARBA00022695"/>
    </source>
</evidence>
<keyword evidence="1" id="KW-0808">Transferase</keyword>
<evidence type="ECO:0000256" key="1">
    <source>
        <dbReference type="ARBA" id="ARBA00022679"/>
    </source>
</evidence>
<reference evidence="4" key="1">
    <citation type="submission" date="2022-04" db="EMBL/GenBank/DDBJ databases">
        <title>Genomic comparison of 19 strains of Xanthomonas nasturtii, a newly emerging watercress pathogen.</title>
        <authorList>
            <person name="Harrison J."/>
            <person name="Greer S."/>
            <person name="Hussain R."/>
            <person name="Lascelles D."/>
            <person name="Roberts M."/>
            <person name="Carter B."/>
            <person name="Bryning A."/>
            <person name="Carroll S."/>
            <person name="Aspin A."/>
            <person name="Cruz L."/>
            <person name="Cruz J."/>
            <person name="Grant M."/>
            <person name="Vicente J."/>
            <person name="Studholme D.J."/>
        </authorList>
    </citation>
    <scope>NUCLEOTIDE SEQUENCE</scope>
    <source>
        <strain evidence="4">10016B</strain>
    </source>
</reference>
<dbReference type="GO" id="GO:0016779">
    <property type="term" value="F:nucleotidyltransferase activity"/>
    <property type="evidence" value="ECO:0007669"/>
    <property type="project" value="UniProtKB-KW"/>
</dbReference>
<dbReference type="PANTHER" id="PTHR42866:SF2">
    <property type="entry name" value="3-DEOXY-MANNO-OCTULOSONATE CYTIDYLYLTRANSFERASE, MITOCHONDRIAL"/>
    <property type="match status" value="1"/>
</dbReference>
<dbReference type="InterPro" id="IPR003329">
    <property type="entry name" value="Cytidylyl_trans"/>
</dbReference>
<proteinExistence type="predicted"/>
<gene>
    <name evidence="4" type="ORF">M3O51_05605</name>
</gene>
<sequence>MRCWRLPRQSAGWISTPQIFGKAKSVEPSSPLNAIGCQEASMTYAIIIPARRDSSRLPGKPLIELGGVPMIVRTYQQCAKAAPAERILVATDCDVIKRTCEQAGIRTLMTSSDCLTGTDRVAEVAQQLNVDTYINVQGDDPLFNPQDVRLLIDAAAASPNDVINGYCPVANIDEFRNPSVPKVVIRPDGRLLYMSRAAIPITKQGEFRRAWRQVCAYAFPKQALQAFASVSCKTTLEDIEDIEILRFLELGFEVRMVQMSNQSIAVDTPADVVRVEAALRMTQLGERNAP</sequence>
<dbReference type="SUPFAM" id="SSF53448">
    <property type="entry name" value="Nucleotide-diphospho-sugar transferases"/>
    <property type="match status" value="1"/>
</dbReference>
<accession>A0ABT0LN90</accession>
<evidence type="ECO:0000313" key="5">
    <source>
        <dbReference type="Proteomes" id="UP001167357"/>
    </source>
</evidence>
<dbReference type="PANTHER" id="PTHR42866">
    <property type="entry name" value="3-DEOXY-MANNO-OCTULOSONATE CYTIDYLYLTRANSFERASE"/>
    <property type="match status" value="1"/>
</dbReference>